<evidence type="ECO:0000313" key="2">
    <source>
        <dbReference type="Proteomes" id="UP001054837"/>
    </source>
</evidence>
<dbReference type="Proteomes" id="UP001054837">
    <property type="component" value="Unassembled WGS sequence"/>
</dbReference>
<dbReference type="EMBL" id="BPLQ01009904">
    <property type="protein sequence ID" value="GIY47242.1"/>
    <property type="molecule type" value="Genomic_DNA"/>
</dbReference>
<evidence type="ECO:0000313" key="1">
    <source>
        <dbReference type="EMBL" id="GIY47242.1"/>
    </source>
</evidence>
<name>A0AAV4TPK8_9ARAC</name>
<protein>
    <submittedName>
        <fullName evidence="1">Uncharacterized protein</fullName>
    </submittedName>
</protein>
<sequence length="143" mass="15863">MQKGPSIPFPFTNREQRCVRVPETSMTLILEKTTNLNESKCNKSALSDENAFQTAYEHVRRKENRCSNIHEKDGKQNRILKPKIHPSILLPSTQCTLLKESIPKSETASYGSLFCNGVGASIIMCGGGGPQSRALPWDGEERG</sequence>
<organism evidence="1 2">
    <name type="scientific">Caerostris darwini</name>
    <dbReference type="NCBI Taxonomy" id="1538125"/>
    <lineage>
        <taxon>Eukaryota</taxon>
        <taxon>Metazoa</taxon>
        <taxon>Ecdysozoa</taxon>
        <taxon>Arthropoda</taxon>
        <taxon>Chelicerata</taxon>
        <taxon>Arachnida</taxon>
        <taxon>Araneae</taxon>
        <taxon>Araneomorphae</taxon>
        <taxon>Entelegynae</taxon>
        <taxon>Araneoidea</taxon>
        <taxon>Araneidae</taxon>
        <taxon>Caerostris</taxon>
    </lineage>
</organism>
<gene>
    <name evidence="1" type="ORF">CDAR_486461</name>
</gene>
<accession>A0AAV4TPK8</accession>
<keyword evidence="2" id="KW-1185">Reference proteome</keyword>
<dbReference type="AlphaFoldDB" id="A0AAV4TPK8"/>
<reference evidence="1 2" key="1">
    <citation type="submission" date="2021-06" db="EMBL/GenBank/DDBJ databases">
        <title>Caerostris darwini draft genome.</title>
        <authorList>
            <person name="Kono N."/>
            <person name="Arakawa K."/>
        </authorList>
    </citation>
    <scope>NUCLEOTIDE SEQUENCE [LARGE SCALE GENOMIC DNA]</scope>
</reference>
<proteinExistence type="predicted"/>
<comment type="caution">
    <text evidence="1">The sequence shown here is derived from an EMBL/GenBank/DDBJ whole genome shotgun (WGS) entry which is preliminary data.</text>
</comment>